<evidence type="ECO:0000313" key="2">
    <source>
        <dbReference type="Proteomes" id="UP001597214"/>
    </source>
</evidence>
<reference evidence="2" key="1">
    <citation type="journal article" date="2019" name="Int. J. Syst. Evol. Microbiol.">
        <title>The Global Catalogue of Microorganisms (GCM) 10K type strain sequencing project: providing services to taxonomists for standard genome sequencing and annotation.</title>
        <authorList>
            <consortium name="The Broad Institute Genomics Platform"/>
            <consortium name="The Broad Institute Genome Sequencing Center for Infectious Disease"/>
            <person name="Wu L."/>
            <person name="Ma J."/>
        </authorList>
    </citation>
    <scope>NUCLEOTIDE SEQUENCE [LARGE SCALE GENOMIC DNA]</scope>
    <source>
        <strain evidence="2">CCUG 49339</strain>
    </source>
</reference>
<sequence length="149" mass="17019">MNPITDKQQNAINVVENVLQITFEGNTKQEAFLWLREHVPKAKKTTVLNPVTDKQKHAINLVENILRVTFTGTTKQQAFLWLQEFVPKAVNAINEHHSLWRGVQALANFDSMSKLGIPEGLDPYPDELTPTMESLRKRIAIDSLLVERF</sequence>
<organism evidence="1 2">
    <name type="scientific">Bacillus salitolerans</name>
    <dbReference type="NCBI Taxonomy" id="1437434"/>
    <lineage>
        <taxon>Bacteria</taxon>
        <taxon>Bacillati</taxon>
        <taxon>Bacillota</taxon>
        <taxon>Bacilli</taxon>
        <taxon>Bacillales</taxon>
        <taxon>Bacillaceae</taxon>
        <taxon>Bacillus</taxon>
    </lineage>
</organism>
<evidence type="ECO:0000313" key="1">
    <source>
        <dbReference type="EMBL" id="MFD1736079.1"/>
    </source>
</evidence>
<dbReference type="EMBL" id="JBHUEM010000005">
    <property type="protein sequence ID" value="MFD1736079.1"/>
    <property type="molecule type" value="Genomic_DNA"/>
</dbReference>
<dbReference type="RefSeq" id="WP_377927225.1">
    <property type="nucleotide sequence ID" value="NZ_JBHUEM010000005.1"/>
</dbReference>
<accession>A0ABW4LLM6</accession>
<gene>
    <name evidence="1" type="ORF">ACFSCX_05825</name>
</gene>
<dbReference type="Proteomes" id="UP001597214">
    <property type="component" value="Unassembled WGS sequence"/>
</dbReference>
<keyword evidence="2" id="KW-1185">Reference proteome</keyword>
<comment type="caution">
    <text evidence="1">The sequence shown here is derived from an EMBL/GenBank/DDBJ whole genome shotgun (WGS) entry which is preliminary data.</text>
</comment>
<name>A0ABW4LLM6_9BACI</name>
<protein>
    <submittedName>
        <fullName evidence="1">Uncharacterized protein</fullName>
    </submittedName>
</protein>
<proteinExistence type="predicted"/>